<organism evidence="1 2">
    <name type="scientific">Dreissena polymorpha</name>
    <name type="common">Zebra mussel</name>
    <name type="synonym">Mytilus polymorpha</name>
    <dbReference type="NCBI Taxonomy" id="45954"/>
    <lineage>
        <taxon>Eukaryota</taxon>
        <taxon>Metazoa</taxon>
        <taxon>Spiralia</taxon>
        <taxon>Lophotrochozoa</taxon>
        <taxon>Mollusca</taxon>
        <taxon>Bivalvia</taxon>
        <taxon>Autobranchia</taxon>
        <taxon>Heteroconchia</taxon>
        <taxon>Euheterodonta</taxon>
        <taxon>Imparidentia</taxon>
        <taxon>Neoheterodontei</taxon>
        <taxon>Myida</taxon>
        <taxon>Dreissenoidea</taxon>
        <taxon>Dreissenidae</taxon>
        <taxon>Dreissena</taxon>
    </lineage>
</organism>
<sequence length="94" mass="10385">MGPANLAHAWPPTHSSLPSFIDFGHILGEISDAKTAIIGVMGQIRARGLIFRITVTGNRRQPRRTRELGACVPTRATHSSLPNFYRFRGPYSGR</sequence>
<gene>
    <name evidence="1" type="ORF">DPMN_075167</name>
</gene>
<dbReference type="AlphaFoldDB" id="A0A9D3YKK5"/>
<evidence type="ECO:0000313" key="2">
    <source>
        <dbReference type="Proteomes" id="UP000828390"/>
    </source>
</evidence>
<reference evidence="1" key="1">
    <citation type="journal article" date="2019" name="bioRxiv">
        <title>The Genome of the Zebra Mussel, Dreissena polymorpha: A Resource for Invasive Species Research.</title>
        <authorList>
            <person name="McCartney M.A."/>
            <person name="Auch B."/>
            <person name="Kono T."/>
            <person name="Mallez S."/>
            <person name="Zhang Y."/>
            <person name="Obille A."/>
            <person name="Becker A."/>
            <person name="Abrahante J.E."/>
            <person name="Garbe J."/>
            <person name="Badalamenti J.P."/>
            <person name="Herman A."/>
            <person name="Mangelson H."/>
            <person name="Liachko I."/>
            <person name="Sullivan S."/>
            <person name="Sone E.D."/>
            <person name="Koren S."/>
            <person name="Silverstein K.A.T."/>
            <person name="Beckman K.B."/>
            <person name="Gohl D.M."/>
        </authorList>
    </citation>
    <scope>NUCLEOTIDE SEQUENCE</scope>
    <source>
        <strain evidence="1">Duluth1</strain>
        <tissue evidence="1">Whole animal</tissue>
    </source>
</reference>
<keyword evidence="2" id="KW-1185">Reference proteome</keyword>
<dbReference type="EMBL" id="JAIWYP010000015">
    <property type="protein sequence ID" value="KAH3700196.1"/>
    <property type="molecule type" value="Genomic_DNA"/>
</dbReference>
<proteinExistence type="predicted"/>
<accession>A0A9D3YKK5</accession>
<dbReference type="Proteomes" id="UP000828390">
    <property type="component" value="Unassembled WGS sequence"/>
</dbReference>
<protein>
    <submittedName>
        <fullName evidence="1">Uncharacterized protein</fullName>
    </submittedName>
</protein>
<evidence type="ECO:0000313" key="1">
    <source>
        <dbReference type="EMBL" id="KAH3700196.1"/>
    </source>
</evidence>
<name>A0A9D3YKK5_DREPO</name>
<reference evidence="1" key="2">
    <citation type="submission" date="2020-11" db="EMBL/GenBank/DDBJ databases">
        <authorList>
            <person name="McCartney M.A."/>
            <person name="Auch B."/>
            <person name="Kono T."/>
            <person name="Mallez S."/>
            <person name="Becker A."/>
            <person name="Gohl D.M."/>
            <person name="Silverstein K.A.T."/>
            <person name="Koren S."/>
            <person name="Bechman K.B."/>
            <person name="Herman A."/>
            <person name="Abrahante J.E."/>
            <person name="Garbe J."/>
        </authorList>
    </citation>
    <scope>NUCLEOTIDE SEQUENCE</scope>
    <source>
        <strain evidence="1">Duluth1</strain>
        <tissue evidence="1">Whole animal</tissue>
    </source>
</reference>
<comment type="caution">
    <text evidence="1">The sequence shown here is derived from an EMBL/GenBank/DDBJ whole genome shotgun (WGS) entry which is preliminary data.</text>
</comment>